<keyword evidence="1" id="KW-0732">Signal</keyword>
<comment type="caution">
    <text evidence="3">The sequence shown here is derived from an EMBL/GenBank/DDBJ whole genome shotgun (WGS) entry which is preliminary data.</text>
</comment>
<dbReference type="InterPro" id="IPR039448">
    <property type="entry name" value="Beta_helix"/>
</dbReference>
<accession>A0A5C6U469</accession>
<evidence type="ECO:0000259" key="2">
    <source>
        <dbReference type="Pfam" id="PF13229"/>
    </source>
</evidence>
<dbReference type="Gene3D" id="2.160.20.10">
    <property type="entry name" value="Single-stranded right-handed beta-helix, Pectin lyase-like"/>
    <property type="match status" value="1"/>
</dbReference>
<feature type="chain" id="PRO_5022808883" evidence="1">
    <location>
        <begin position="21"/>
        <end position="312"/>
    </location>
</feature>
<dbReference type="AlphaFoldDB" id="A0A5C6U469"/>
<organism evidence="3 4">
    <name type="scientific">Flavisphingopyxis soli</name>
    <dbReference type="NCBI Taxonomy" id="2601267"/>
    <lineage>
        <taxon>Bacteria</taxon>
        <taxon>Pseudomonadati</taxon>
        <taxon>Pseudomonadota</taxon>
        <taxon>Alphaproteobacteria</taxon>
        <taxon>Sphingomonadales</taxon>
        <taxon>Sphingopyxidaceae</taxon>
        <taxon>Flavisphingopyxis</taxon>
    </lineage>
</organism>
<gene>
    <name evidence="3" type="ORF">FSZ31_12370</name>
</gene>
<dbReference type="OrthoDB" id="7237303at2"/>
<evidence type="ECO:0000256" key="1">
    <source>
        <dbReference type="SAM" id="SignalP"/>
    </source>
</evidence>
<feature type="signal peptide" evidence="1">
    <location>
        <begin position="1"/>
        <end position="20"/>
    </location>
</feature>
<reference evidence="3 4" key="1">
    <citation type="submission" date="2019-08" db="EMBL/GenBank/DDBJ databases">
        <title>Sphingorhabdus soil sp. nov., isolated from arctic soil.</title>
        <authorList>
            <person name="Liu Y."/>
        </authorList>
    </citation>
    <scope>NUCLEOTIDE SEQUENCE [LARGE SCALE GENOMIC DNA]</scope>
    <source>
        <strain evidence="3 4">D-2Q-5-6</strain>
    </source>
</reference>
<evidence type="ECO:0000313" key="3">
    <source>
        <dbReference type="EMBL" id="TXC67763.1"/>
    </source>
</evidence>
<keyword evidence="4" id="KW-1185">Reference proteome</keyword>
<evidence type="ECO:0000313" key="4">
    <source>
        <dbReference type="Proteomes" id="UP000321129"/>
    </source>
</evidence>
<dbReference type="Pfam" id="PF13229">
    <property type="entry name" value="Beta_helix"/>
    <property type="match status" value="1"/>
</dbReference>
<dbReference type="RefSeq" id="WP_147123723.1">
    <property type="nucleotide sequence ID" value="NZ_VOPY01000004.1"/>
</dbReference>
<dbReference type="EMBL" id="VOPY01000004">
    <property type="protein sequence ID" value="TXC67763.1"/>
    <property type="molecule type" value="Genomic_DNA"/>
</dbReference>
<dbReference type="Proteomes" id="UP000321129">
    <property type="component" value="Unassembled WGS sequence"/>
</dbReference>
<dbReference type="InterPro" id="IPR012334">
    <property type="entry name" value="Pectin_lyas_fold"/>
</dbReference>
<name>A0A5C6U469_9SPHN</name>
<dbReference type="InterPro" id="IPR011050">
    <property type="entry name" value="Pectin_lyase_fold/virulence"/>
</dbReference>
<protein>
    <submittedName>
        <fullName evidence="3">Right-handed parallel beta-helix repeat-containing protein</fullName>
    </submittedName>
</protein>
<sequence>MTRFAIALTALIALAAPASAQRAEGPFTIEKSGRSYARLADAVAAIGDGAGTIRIAPGTYSDCAVQDGGIIAYVAAEPGTAIFDGGICEDKATLVLHGRGARVDGLVFQNLQVADGNGAGIRIETGNLEVANSLFRNSEEGILSADDAASSISVTRSTFSRLGRCDRGLSCAHSIYIGDYGSLNVTQSRFEKGNGGHYVKSRSRRTVVTDSTFDDTAGRATNYMIDLPEGSTGAITGNLFIQGRDKENYSAFIAVAAEDRTYSSAGLKIDDNVAAIAPGVTRSTIFIANWSKDKLAIGDNRLGDGLTLYEKR</sequence>
<feature type="domain" description="Right handed beta helix" evidence="2">
    <location>
        <begin position="106"/>
        <end position="244"/>
    </location>
</feature>
<proteinExistence type="predicted"/>
<dbReference type="SUPFAM" id="SSF51126">
    <property type="entry name" value="Pectin lyase-like"/>
    <property type="match status" value="1"/>
</dbReference>